<gene>
    <name evidence="1" type="ORF">NCTC12360_02104</name>
</gene>
<proteinExistence type="predicted"/>
<sequence length="189" mass="21948">MRLNDPLTTEIEFEGVMYPLDLAFDNVLDVLDAISDKSLMAWEKVDLALNLLIGESNLTFEKQMELWELILNRHIQIGSQEKVRYDLDGNPMPTPKSSDDKKSMDLVQDAKYIYASFRQIGINLFEEQGKMHWEEFQAILESLPDDTILPKIVQIRQWKPQKGDSPKEKERMRELQAKYSLNKEVDADG</sequence>
<dbReference type="AlphaFoldDB" id="A0A376H135"/>
<name>A0A376H135_ENTGA</name>
<dbReference type="InterPro" id="IPR009660">
    <property type="entry name" value="Phage_A500_Gp15"/>
</dbReference>
<keyword evidence="2" id="KW-1185">Reference proteome</keyword>
<dbReference type="Proteomes" id="UP000254807">
    <property type="component" value="Unassembled WGS sequence"/>
</dbReference>
<organism evidence="1 2">
    <name type="scientific">Enterococcus gallinarum</name>
    <dbReference type="NCBI Taxonomy" id="1353"/>
    <lineage>
        <taxon>Bacteria</taxon>
        <taxon>Bacillati</taxon>
        <taxon>Bacillota</taxon>
        <taxon>Bacilli</taxon>
        <taxon>Lactobacillales</taxon>
        <taxon>Enterococcaceae</taxon>
        <taxon>Enterococcus</taxon>
    </lineage>
</organism>
<evidence type="ECO:0000313" key="2">
    <source>
        <dbReference type="Proteomes" id="UP000254807"/>
    </source>
</evidence>
<dbReference type="Pfam" id="PF06854">
    <property type="entry name" value="Phage_Gp15"/>
    <property type="match status" value="1"/>
</dbReference>
<dbReference type="RefSeq" id="WP_060815575.1">
    <property type="nucleotide sequence ID" value="NZ_JABMDB010000036.1"/>
</dbReference>
<evidence type="ECO:0000313" key="1">
    <source>
        <dbReference type="EMBL" id="STD83632.1"/>
    </source>
</evidence>
<protein>
    <submittedName>
        <fullName evidence="1">Phage Gp15 protein</fullName>
    </submittedName>
</protein>
<dbReference type="EMBL" id="UFYW01000001">
    <property type="protein sequence ID" value="STD83632.1"/>
    <property type="molecule type" value="Genomic_DNA"/>
</dbReference>
<reference evidence="1 2" key="1">
    <citation type="submission" date="2018-06" db="EMBL/GenBank/DDBJ databases">
        <authorList>
            <consortium name="Pathogen Informatics"/>
            <person name="Doyle S."/>
        </authorList>
    </citation>
    <scope>NUCLEOTIDE SEQUENCE [LARGE SCALE GENOMIC DNA]</scope>
    <source>
        <strain evidence="1 2">NCTC12360</strain>
    </source>
</reference>
<accession>A0A376H135</accession>
<dbReference type="OrthoDB" id="1758052at2"/>